<organism evidence="2 3">
    <name type="scientific">Halteria grandinella</name>
    <dbReference type="NCBI Taxonomy" id="5974"/>
    <lineage>
        <taxon>Eukaryota</taxon>
        <taxon>Sar</taxon>
        <taxon>Alveolata</taxon>
        <taxon>Ciliophora</taxon>
        <taxon>Intramacronucleata</taxon>
        <taxon>Spirotrichea</taxon>
        <taxon>Stichotrichia</taxon>
        <taxon>Sporadotrichida</taxon>
        <taxon>Halteriidae</taxon>
        <taxon>Halteria</taxon>
    </lineage>
</organism>
<dbReference type="AlphaFoldDB" id="A0A8J8NCG1"/>
<feature type="region of interest" description="Disordered" evidence="1">
    <location>
        <begin position="44"/>
        <end position="109"/>
    </location>
</feature>
<gene>
    <name evidence="2" type="ORF">FGO68_gene7160</name>
</gene>
<feature type="compositionally biased region" description="Polar residues" evidence="1">
    <location>
        <begin position="65"/>
        <end position="83"/>
    </location>
</feature>
<evidence type="ECO:0000313" key="3">
    <source>
        <dbReference type="Proteomes" id="UP000785679"/>
    </source>
</evidence>
<protein>
    <submittedName>
        <fullName evidence="2">Uncharacterized protein</fullName>
    </submittedName>
</protein>
<feature type="compositionally biased region" description="Basic and acidic residues" evidence="1">
    <location>
        <begin position="94"/>
        <end position="105"/>
    </location>
</feature>
<keyword evidence="3" id="KW-1185">Reference proteome</keyword>
<name>A0A8J8NCG1_HALGN</name>
<comment type="caution">
    <text evidence="2">The sequence shown here is derived from an EMBL/GenBank/DDBJ whole genome shotgun (WGS) entry which is preliminary data.</text>
</comment>
<reference evidence="2" key="1">
    <citation type="submission" date="2019-06" db="EMBL/GenBank/DDBJ databases">
        <authorList>
            <person name="Zheng W."/>
        </authorList>
    </citation>
    <scope>NUCLEOTIDE SEQUENCE</scope>
    <source>
        <strain evidence="2">QDHG01</strain>
    </source>
</reference>
<feature type="compositionally biased region" description="Basic and acidic residues" evidence="1">
    <location>
        <begin position="53"/>
        <end position="64"/>
    </location>
</feature>
<feature type="region of interest" description="Disordered" evidence="1">
    <location>
        <begin position="156"/>
        <end position="198"/>
    </location>
</feature>
<evidence type="ECO:0000256" key="1">
    <source>
        <dbReference type="SAM" id="MobiDB-lite"/>
    </source>
</evidence>
<accession>A0A8J8NCG1</accession>
<evidence type="ECO:0000313" key="2">
    <source>
        <dbReference type="EMBL" id="TNV72532.1"/>
    </source>
</evidence>
<sequence>MLNHATSNISQDHSQLSMQIIYNHQTSKLPFQATAQVETENFSPHTIEEDETDHLNKKNNHYSERSSVSSQSDYIKSEISNSHHAPMLSPKSIHGGEEHLDKNNSDEDEKLSIYYGERDEKPNDSFRIHSEHNLTFDARDGHGATEGGNQYYSLLSKRENGSDRFNSQKKSSQQQSSIASPQVYEKRTFHSSINEINE</sequence>
<proteinExistence type="predicted"/>
<dbReference type="Proteomes" id="UP000785679">
    <property type="component" value="Unassembled WGS sequence"/>
</dbReference>
<feature type="compositionally biased region" description="Low complexity" evidence="1">
    <location>
        <begin position="168"/>
        <end position="177"/>
    </location>
</feature>
<dbReference type="EMBL" id="RRYP01021971">
    <property type="protein sequence ID" value="TNV72532.1"/>
    <property type="molecule type" value="Genomic_DNA"/>
</dbReference>